<dbReference type="RefSeq" id="WP_300951674.1">
    <property type="nucleotide sequence ID" value="NZ_JAUHJQ010000002.1"/>
</dbReference>
<feature type="coiled-coil region" evidence="4">
    <location>
        <begin position="299"/>
        <end position="326"/>
    </location>
</feature>
<keyword evidence="2" id="KW-0547">Nucleotide-binding</keyword>
<dbReference type="Pfam" id="PF00005">
    <property type="entry name" value="ABC_tran"/>
    <property type="match status" value="2"/>
</dbReference>
<dbReference type="InterPro" id="IPR050611">
    <property type="entry name" value="ABCF"/>
</dbReference>
<evidence type="ECO:0000256" key="4">
    <source>
        <dbReference type="SAM" id="Coils"/>
    </source>
</evidence>
<comment type="caution">
    <text evidence="6">The sequence shown here is derived from an EMBL/GenBank/DDBJ whole genome shotgun (WGS) entry which is preliminary data.</text>
</comment>
<dbReference type="PANTHER" id="PTHR19211">
    <property type="entry name" value="ATP-BINDING TRANSPORT PROTEIN-RELATED"/>
    <property type="match status" value="1"/>
</dbReference>
<protein>
    <submittedName>
        <fullName evidence="6">ABC-F family ATP-binding cassette domain-containing protein</fullName>
    </submittedName>
</protein>
<sequence length="538" mass="57083">MPSSPVVALSSVGLTWPDGTPALRDLDLLLPPGRSGLVGANGSGKSTLLRLVAGVLAPTTGRVTVTGEVGHLPQDLTLDADRPVADLLGLTEVRRALRAVEAGSVDQHHYDVIGDDWDAEDRAVAELGRLGLPAGVLDRRLGELSGGEVTRLGLARVLLGRPDVLLLDEPTNDLDAAARAQVHDLVAGWSRTLLVVSHDRDLLEHVDRIGELRDGTVRWYGGGWSSYAAQVAAEQEAAAQAVSTARADLRRQRADREEAERVLAQRRRRGRAVQLSGSLPPIVAGGKRNAAERSAATYRRVHEERLEAARGRLEDAEARLREDREIRVDLPGTEVPRGRLVLSTDALVLRTGRAVSLDVAGPDRVAVVGPNGAGKTTLLHTLAGRLAPAAGSARVHVPVALLPQRLDLLDDDATVVENVAARAPGHEPGDVRGRLARFLFRGRAGDRRVGTLSGGERFRATLAALLLADPAPQLLLLDEPTNNLDLASYDALVSALASYRGALVVASHDQRFLADVGVDRVLDLGAQAAEEVGSGGQT</sequence>
<reference evidence="6" key="1">
    <citation type="submission" date="2023-06" db="EMBL/GenBank/DDBJ databases">
        <title>Draft genome sequence of Nocardioides sp. SOB77.</title>
        <authorList>
            <person name="Zhang G."/>
        </authorList>
    </citation>
    <scope>NUCLEOTIDE SEQUENCE</scope>
    <source>
        <strain evidence="6">SOB77</strain>
    </source>
</reference>
<organism evidence="6 7">
    <name type="scientific">Nocardioides oceani</name>
    <dbReference type="NCBI Taxonomy" id="3058369"/>
    <lineage>
        <taxon>Bacteria</taxon>
        <taxon>Bacillati</taxon>
        <taxon>Actinomycetota</taxon>
        <taxon>Actinomycetes</taxon>
        <taxon>Propionibacteriales</taxon>
        <taxon>Nocardioidaceae</taxon>
        <taxon>Nocardioides</taxon>
    </lineage>
</organism>
<evidence type="ECO:0000313" key="6">
    <source>
        <dbReference type="EMBL" id="MDN4172761.1"/>
    </source>
</evidence>
<dbReference type="SMART" id="SM00382">
    <property type="entry name" value="AAA"/>
    <property type="match status" value="2"/>
</dbReference>
<name>A0ABT8FDM3_9ACTN</name>
<dbReference type="InterPro" id="IPR003439">
    <property type="entry name" value="ABC_transporter-like_ATP-bd"/>
</dbReference>
<keyword evidence="4" id="KW-0175">Coiled coil</keyword>
<feature type="domain" description="ABC transporter" evidence="5">
    <location>
        <begin position="335"/>
        <end position="538"/>
    </location>
</feature>
<dbReference type="PANTHER" id="PTHR19211:SF6">
    <property type="entry name" value="BLL7188 PROTEIN"/>
    <property type="match status" value="1"/>
</dbReference>
<evidence type="ECO:0000256" key="2">
    <source>
        <dbReference type="ARBA" id="ARBA00022741"/>
    </source>
</evidence>
<proteinExistence type="predicted"/>
<dbReference type="PROSITE" id="PS50893">
    <property type="entry name" value="ABC_TRANSPORTER_2"/>
    <property type="match status" value="2"/>
</dbReference>
<feature type="domain" description="ABC transporter" evidence="5">
    <location>
        <begin position="7"/>
        <end position="239"/>
    </location>
</feature>
<keyword evidence="1" id="KW-0677">Repeat</keyword>
<evidence type="ECO:0000256" key="3">
    <source>
        <dbReference type="ARBA" id="ARBA00022840"/>
    </source>
</evidence>
<dbReference type="Proteomes" id="UP001168620">
    <property type="component" value="Unassembled WGS sequence"/>
</dbReference>
<keyword evidence="3 6" id="KW-0067">ATP-binding</keyword>
<dbReference type="SUPFAM" id="SSF52540">
    <property type="entry name" value="P-loop containing nucleoside triphosphate hydrolases"/>
    <property type="match status" value="2"/>
</dbReference>
<accession>A0ABT8FDM3</accession>
<dbReference type="Gene3D" id="3.40.50.300">
    <property type="entry name" value="P-loop containing nucleotide triphosphate hydrolases"/>
    <property type="match status" value="2"/>
</dbReference>
<evidence type="ECO:0000259" key="5">
    <source>
        <dbReference type="PROSITE" id="PS50893"/>
    </source>
</evidence>
<evidence type="ECO:0000256" key="1">
    <source>
        <dbReference type="ARBA" id="ARBA00022737"/>
    </source>
</evidence>
<keyword evidence="7" id="KW-1185">Reference proteome</keyword>
<dbReference type="GO" id="GO:0005524">
    <property type="term" value="F:ATP binding"/>
    <property type="evidence" value="ECO:0007669"/>
    <property type="project" value="UniProtKB-KW"/>
</dbReference>
<dbReference type="InterPro" id="IPR003593">
    <property type="entry name" value="AAA+_ATPase"/>
</dbReference>
<feature type="coiled-coil region" evidence="4">
    <location>
        <begin position="242"/>
        <end position="269"/>
    </location>
</feature>
<dbReference type="InterPro" id="IPR027417">
    <property type="entry name" value="P-loop_NTPase"/>
</dbReference>
<dbReference type="EMBL" id="JAUHJQ010000002">
    <property type="protein sequence ID" value="MDN4172761.1"/>
    <property type="molecule type" value="Genomic_DNA"/>
</dbReference>
<evidence type="ECO:0000313" key="7">
    <source>
        <dbReference type="Proteomes" id="UP001168620"/>
    </source>
</evidence>
<gene>
    <name evidence="6" type="ORF">QWY28_07405</name>
</gene>